<dbReference type="InterPro" id="IPR009060">
    <property type="entry name" value="UBA-like_sf"/>
</dbReference>
<keyword evidence="4" id="KW-1185">Reference proteome</keyword>
<protein>
    <recommendedName>
        <fullName evidence="2">UBA domain-containing protein</fullName>
    </recommendedName>
</protein>
<dbReference type="InterPro" id="IPR038870">
    <property type="entry name" value="UBAP1"/>
</dbReference>
<dbReference type="InterPro" id="IPR042575">
    <property type="entry name" value="UBAP1_C"/>
</dbReference>
<dbReference type="Proteomes" id="UP000823775">
    <property type="component" value="Unassembled WGS sequence"/>
</dbReference>
<name>A0ABS8V7X8_DATST</name>
<evidence type="ECO:0000313" key="4">
    <source>
        <dbReference type="Proteomes" id="UP000823775"/>
    </source>
</evidence>
<dbReference type="InterPro" id="IPR015940">
    <property type="entry name" value="UBA"/>
</dbReference>
<feature type="region of interest" description="Disordered" evidence="1">
    <location>
        <begin position="1"/>
        <end position="74"/>
    </location>
</feature>
<evidence type="ECO:0000313" key="3">
    <source>
        <dbReference type="EMBL" id="MCD9642959.1"/>
    </source>
</evidence>
<dbReference type="PANTHER" id="PTHR15960:SF7">
    <property type="entry name" value="PROLINE-RICH CELL WALL PROTEIN"/>
    <property type="match status" value="1"/>
</dbReference>
<proteinExistence type="predicted"/>
<organism evidence="3 4">
    <name type="scientific">Datura stramonium</name>
    <name type="common">Jimsonweed</name>
    <name type="synonym">Common thornapple</name>
    <dbReference type="NCBI Taxonomy" id="4076"/>
    <lineage>
        <taxon>Eukaryota</taxon>
        <taxon>Viridiplantae</taxon>
        <taxon>Streptophyta</taxon>
        <taxon>Embryophyta</taxon>
        <taxon>Tracheophyta</taxon>
        <taxon>Spermatophyta</taxon>
        <taxon>Magnoliopsida</taxon>
        <taxon>eudicotyledons</taxon>
        <taxon>Gunneridae</taxon>
        <taxon>Pentapetalae</taxon>
        <taxon>asterids</taxon>
        <taxon>lamiids</taxon>
        <taxon>Solanales</taxon>
        <taxon>Solanaceae</taxon>
        <taxon>Solanoideae</taxon>
        <taxon>Datureae</taxon>
        <taxon>Datura</taxon>
    </lineage>
</organism>
<gene>
    <name evidence="3" type="ORF">HAX54_030027</name>
</gene>
<dbReference type="Gene3D" id="1.20.120.1920">
    <property type="entry name" value="UBAP1 SOUBA domain"/>
    <property type="match status" value="1"/>
</dbReference>
<dbReference type="EMBL" id="JACEIK010003749">
    <property type="protein sequence ID" value="MCD9642959.1"/>
    <property type="molecule type" value="Genomic_DNA"/>
</dbReference>
<accession>A0ABS8V7X8</accession>
<comment type="caution">
    <text evidence="3">The sequence shown here is derived from an EMBL/GenBank/DDBJ whole genome shotgun (WGS) entry which is preliminary data.</text>
</comment>
<feature type="domain" description="UBA" evidence="2">
    <location>
        <begin position="182"/>
        <end position="224"/>
    </location>
</feature>
<dbReference type="SUPFAM" id="SSF46934">
    <property type="entry name" value="UBA-like"/>
    <property type="match status" value="1"/>
</dbReference>
<evidence type="ECO:0000259" key="2">
    <source>
        <dbReference type="PROSITE" id="PS50030"/>
    </source>
</evidence>
<dbReference type="PANTHER" id="PTHR15960">
    <property type="entry name" value="LD44032P"/>
    <property type="match status" value="1"/>
</dbReference>
<reference evidence="3 4" key="1">
    <citation type="journal article" date="2021" name="BMC Genomics">
        <title>Datura genome reveals duplications of psychoactive alkaloid biosynthetic genes and high mutation rate following tissue culture.</title>
        <authorList>
            <person name="Rajewski A."/>
            <person name="Carter-House D."/>
            <person name="Stajich J."/>
            <person name="Litt A."/>
        </authorList>
    </citation>
    <scope>NUCLEOTIDE SEQUENCE [LARGE SCALE GENOMIC DNA]</scope>
    <source>
        <strain evidence="3">AR-01</strain>
    </source>
</reference>
<dbReference type="PROSITE" id="PS50030">
    <property type="entry name" value="UBA"/>
    <property type="match status" value="1"/>
</dbReference>
<evidence type="ECO:0000256" key="1">
    <source>
        <dbReference type="SAM" id="MobiDB-lite"/>
    </source>
</evidence>
<sequence>MAYDLRNRTEPPYATQSPMYGRPATTAPPVSQSQSHTRPHPMYGQAPGQPSNLYPRVGKHSGRNPSFHPTSLSSSTTGIGIRVALKPEYWITPPPPLVPQVGDIPRSTFHFDFDLEKKILAEAENESQNWSRLGLENLPSRGSDQASMASSGDPIMNKYIALGLNREAVPLAVANYGDNPTKVKEFADGYTRLKEMGFSSNSAADALLMNDNDTNKAIPHLLNNPSY</sequence>